<feature type="transmembrane region" description="Helical" evidence="9">
    <location>
        <begin position="451"/>
        <end position="471"/>
    </location>
</feature>
<keyword evidence="4 9" id="KW-0812">Transmembrane</keyword>
<name>A0A0G4HK72_9ALVE</name>
<evidence type="ECO:0000256" key="2">
    <source>
        <dbReference type="ARBA" id="ARBA00009749"/>
    </source>
</evidence>
<feature type="region of interest" description="Disordered" evidence="8">
    <location>
        <begin position="303"/>
        <end position="339"/>
    </location>
</feature>
<feature type="compositionally biased region" description="Basic and acidic residues" evidence="8">
    <location>
        <begin position="303"/>
        <end position="323"/>
    </location>
</feature>
<protein>
    <recommendedName>
        <fullName evidence="10">SLC41A/MgtE integral membrane domain-containing protein</fullName>
    </recommendedName>
</protein>
<proteinExistence type="inferred from homology"/>
<keyword evidence="3" id="KW-0813">Transport</keyword>
<feature type="transmembrane region" description="Helical" evidence="9">
    <location>
        <begin position="517"/>
        <end position="539"/>
    </location>
</feature>
<evidence type="ECO:0000256" key="1">
    <source>
        <dbReference type="ARBA" id="ARBA00004141"/>
    </source>
</evidence>
<dbReference type="GO" id="GO:0008324">
    <property type="term" value="F:monoatomic cation transmembrane transporter activity"/>
    <property type="evidence" value="ECO:0007669"/>
    <property type="project" value="InterPro"/>
</dbReference>
<dbReference type="InterPro" id="IPR006667">
    <property type="entry name" value="SLC41_membr_dom"/>
</dbReference>
<dbReference type="Gene3D" id="3.10.580.10">
    <property type="entry name" value="CBS-domain"/>
    <property type="match status" value="1"/>
</dbReference>
<dbReference type="InterPro" id="IPR046342">
    <property type="entry name" value="CBS_dom_sf"/>
</dbReference>
<dbReference type="EMBL" id="CDMZ01002935">
    <property type="protein sequence ID" value="CEM44451.1"/>
    <property type="molecule type" value="Genomic_DNA"/>
</dbReference>
<reference evidence="11" key="1">
    <citation type="submission" date="2014-11" db="EMBL/GenBank/DDBJ databases">
        <authorList>
            <person name="Otto D Thomas"/>
            <person name="Naeem Raeece"/>
        </authorList>
    </citation>
    <scope>NUCLEOTIDE SEQUENCE</scope>
</reference>
<dbReference type="Pfam" id="PF01769">
    <property type="entry name" value="MgtE"/>
    <property type="match status" value="1"/>
</dbReference>
<keyword evidence="7 9" id="KW-0472">Membrane</keyword>
<dbReference type="InterPro" id="IPR036739">
    <property type="entry name" value="SLC41_membr_dom_sf"/>
</dbReference>
<comment type="similarity">
    <text evidence="2">Belongs to the SLC41A transporter family.</text>
</comment>
<feature type="region of interest" description="Disordered" evidence="8">
    <location>
        <begin position="173"/>
        <end position="192"/>
    </location>
</feature>
<sequence>MFVFSAGVPVVSRSKGFLPRNRASRGDGEEKETYRGRLLTRERSCVGGGVSSCRAATSPHGPALFSFLNTLTAIPRHRLKPLSRLRATSTVRTASNASELMNIQTVEDMSEAEVGGKKLRWALIPYGGYYQDAEDCLVGCKPKEGEKALMFILPSNGALVTVSDLRSLVRTVGRQREEEEERRRAASGETGGSPPLIFDRFFATDERRRYLGLVTAGDLLTGDESEALQGHLRRGEVIEVSENLERACLRLTRKNAAFAPLLDSRGSLMGVLSPLDVLRERETEFTDDMLRYEGIFFDPPRIQEMKERERERERERRGDREGSSEISSEGSGKDVSALSPTADALGEWGEMGESAEGGGMLSTYWKTPITYHVKSRASWLVALLGLQSLSSIILAHFQDVVQRHIVIALFLTMLTGTAGNAGNQSSATVIRGLATGEVTDQNAMEVVGREVRIAAIVGLMLSAASFVRVFVSGGSLGASAVVASAMGLTTVGAVLLGTVVPIVLARFGLDPCTCASPALATITDVLGVYVLCSLANSVLTG</sequence>
<feature type="transmembrane region" description="Helical" evidence="9">
    <location>
        <begin position="477"/>
        <end position="505"/>
    </location>
</feature>
<feature type="compositionally biased region" description="Basic and acidic residues" evidence="8">
    <location>
        <begin position="174"/>
        <end position="186"/>
    </location>
</feature>
<dbReference type="VEuPathDB" id="CryptoDB:Cvel_28368"/>
<keyword evidence="5" id="KW-0460">Magnesium</keyword>
<evidence type="ECO:0000256" key="8">
    <source>
        <dbReference type="SAM" id="MobiDB-lite"/>
    </source>
</evidence>
<dbReference type="PANTHER" id="PTHR41394">
    <property type="entry name" value="MAGNESIUM TRANSPORTER MGTE"/>
    <property type="match status" value="1"/>
</dbReference>
<comment type="subcellular location">
    <subcellularLocation>
        <location evidence="1">Membrane</location>
        <topology evidence="1">Multi-pass membrane protein</topology>
    </subcellularLocation>
</comment>
<evidence type="ECO:0000256" key="7">
    <source>
        <dbReference type="ARBA" id="ARBA00023136"/>
    </source>
</evidence>
<dbReference type="Gene3D" id="1.10.357.20">
    <property type="entry name" value="SLC41 divalent cation transporters, integral membrane domain"/>
    <property type="match status" value="1"/>
</dbReference>
<keyword evidence="6 9" id="KW-1133">Transmembrane helix</keyword>
<dbReference type="GO" id="GO:0016020">
    <property type="term" value="C:membrane"/>
    <property type="evidence" value="ECO:0007669"/>
    <property type="project" value="UniProtKB-SubCell"/>
</dbReference>
<evidence type="ECO:0000313" key="11">
    <source>
        <dbReference type="EMBL" id="CEM44451.1"/>
    </source>
</evidence>
<evidence type="ECO:0000256" key="9">
    <source>
        <dbReference type="SAM" id="Phobius"/>
    </source>
</evidence>
<dbReference type="SUPFAM" id="SSF54631">
    <property type="entry name" value="CBS-domain pair"/>
    <property type="match status" value="1"/>
</dbReference>
<evidence type="ECO:0000259" key="10">
    <source>
        <dbReference type="Pfam" id="PF01769"/>
    </source>
</evidence>
<evidence type="ECO:0000256" key="6">
    <source>
        <dbReference type="ARBA" id="ARBA00022989"/>
    </source>
</evidence>
<evidence type="ECO:0000256" key="4">
    <source>
        <dbReference type="ARBA" id="ARBA00022692"/>
    </source>
</evidence>
<organism evidence="11">
    <name type="scientific">Chromera velia CCMP2878</name>
    <dbReference type="NCBI Taxonomy" id="1169474"/>
    <lineage>
        <taxon>Eukaryota</taxon>
        <taxon>Sar</taxon>
        <taxon>Alveolata</taxon>
        <taxon>Colpodellida</taxon>
        <taxon>Chromeraceae</taxon>
        <taxon>Chromera</taxon>
    </lineage>
</organism>
<feature type="domain" description="SLC41A/MgtE integral membrane" evidence="10">
    <location>
        <begin position="412"/>
        <end position="533"/>
    </location>
</feature>
<evidence type="ECO:0000256" key="5">
    <source>
        <dbReference type="ARBA" id="ARBA00022842"/>
    </source>
</evidence>
<dbReference type="PANTHER" id="PTHR41394:SF5">
    <property type="entry name" value="SLC41A_MGTE INTEGRAL MEMBRANE DOMAIN-CONTAINING PROTEIN"/>
    <property type="match status" value="1"/>
</dbReference>
<dbReference type="AlphaFoldDB" id="A0A0G4HK72"/>
<accession>A0A0G4HK72</accession>
<gene>
    <name evidence="11" type="ORF">Cvel_28368</name>
</gene>
<evidence type="ECO:0000256" key="3">
    <source>
        <dbReference type="ARBA" id="ARBA00022448"/>
    </source>
</evidence>
<dbReference type="SUPFAM" id="SSF161093">
    <property type="entry name" value="MgtE membrane domain-like"/>
    <property type="match status" value="1"/>
</dbReference>